<evidence type="ECO:0000313" key="2">
    <source>
        <dbReference type="Proteomes" id="UP000054248"/>
    </source>
</evidence>
<evidence type="ECO:0000313" key="1">
    <source>
        <dbReference type="EMBL" id="KIO18627.1"/>
    </source>
</evidence>
<sequence length="211" mass="22981">MGKSSAQVAEVLSRFSLGLSEKLERGRRLLQKEIHFTTATTVVNSKPKSVSTGPITHIIMICLSYPGMVWNFGTSMTLNGPKRDLFLLLDHFKHGEPDNSIKFALFHDFDLLRPDSDGQLRHIRKTDTSKAAITNAIKNTMQSVAPGDKVLFYFGGHATEGPDQAIVAGDGELISGSELRACLNDTPHDSVSVAAVFDVSLPHWGFNGSSI</sequence>
<dbReference type="Proteomes" id="UP000054248">
    <property type="component" value="Unassembled WGS sequence"/>
</dbReference>
<accession>A0A0C3LAU7</accession>
<dbReference type="AlphaFoldDB" id="A0A0C3LAU7"/>
<name>A0A0C3LAU7_9AGAM</name>
<dbReference type="Gene3D" id="3.40.50.1460">
    <property type="match status" value="1"/>
</dbReference>
<proteinExistence type="predicted"/>
<dbReference type="EMBL" id="KN823272">
    <property type="protein sequence ID" value="KIO18627.1"/>
    <property type="molecule type" value="Genomic_DNA"/>
</dbReference>
<gene>
    <name evidence="1" type="ORF">M407DRAFT_31703</name>
</gene>
<dbReference type="HOGENOM" id="CLU_1251482_0_0_1"/>
<organism evidence="1 2">
    <name type="scientific">Tulasnella calospora MUT 4182</name>
    <dbReference type="NCBI Taxonomy" id="1051891"/>
    <lineage>
        <taxon>Eukaryota</taxon>
        <taxon>Fungi</taxon>
        <taxon>Dikarya</taxon>
        <taxon>Basidiomycota</taxon>
        <taxon>Agaricomycotina</taxon>
        <taxon>Agaricomycetes</taxon>
        <taxon>Cantharellales</taxon>
        <taxon>Tulasnellaceae</taxon>
        <taxon>Tulasnella</taxon>
    </lineage>
</organism>
<protein>
    <submittedName>
        <fullName evidence="1">Uncharacterized protein</fullName>
    </submittedName>
</protein>
<reference evidence="2" key="2">
    <citation type="submission" date="2015-01" db="EMBL/GenBank/DDBJ databases">
        <title>Evolutionary Origins and Diversification of the Mycorrhizal Mutualists.</title>
        <authorList>
            <consortium name="DOE Joint Genome Institute"/>
            <consortium name="Mycorrhizal Genomics Consortium"/>
            <person name="Kohler A."/>
            <person name="Kuo A."/>
            <person name="Nagy L.G."/>
            <person name="Floudas D."/>
            <person name="Copeland A."/>
            <person name="Barry K.W."/>
            <person name="Cichocki N."/>
            <person name="Veneault-Fourrey C."/>
            <person name="LaButti K."/>
            <person name="Lindquist E.A."/>
            <person name="Lipzen A."/>
            <person name="Lundell T."/>
            <person name="Morin E."/>
            <person name="Murat C."/>
            <person name="Riley R."/>
            <person name="Ohm R."/>
            <person name="Sun H."/>
            <person name="Tunlid A."/>
            <person name="Henrissat B."/>
            <person name="Grigoriev I.V."/>
            <person name="Hibbett D.S."/>
            <person name="Martin F."/>
        </authorList>
    </citation>
    <scope>NUCLEOTIDE SEQUENCE [LARGE SCALE GENOMIC DNA]</scope>
    <source>
        <strain evidence="2">MUT 4182</strain>
    </source>
</reference>
<reference evidence="1 2" key="1">
    <citation type="submission" date="2014-04" db="EMBL/GenBank/DDBJ databases">
        <authorList>
            <consortium name="DOE Joint Genome Institute"/>
            <person name="Kuo A."/>
            <person name="Girlanda M."/>
            <person name="Perotto S."/>
            <person name="Kohler A."/>
            <person name="Nagy L.G."/>
            <person name="Floudas D."/>
            <person name="Copeland A."/>
            <person name="Barry K.W."/>
            <person name="Cichocki N."/>
            <person name="Veneault-Fourrey C."/>
            <person name="LaButti K."/>
            <person name="Lindquist E.A."/>
            <person name="Lipzen A."/>
            <person name="Lundell T."/>
            <person name="Morin E."/>
            <person name="Murat C."/>
            <person name="Sun H."/>
            <person name="Tunlid A."/>
            <person name="Henrissat B."/>
            <person name="Grigoriev I.V."/>
            <person name="Hibbett D.S."/>
            <person name="Martin F."/>
            <person name="Nordberg H.P."/>
            <person name="Cantor M.N."/>
            <person name="Hua S.X."/>
        </authorList>
    </citation>
    <scope>NUCLEOTIDE SEQUENCE [LARGE SCALE GENOMIC DNA]</scope>
    <source>
        <strain evidence="1 2">MUT 4182</strain>
    </source>
</reference>
<keyword evidence="2" id="KW-1185">Reference proteome</keyword>